<reference evidence="3 4" key="1">
    <citation type="submission" date="2019-04" db="EMBL/GenBank/DDBJ databases">
        <title>Pedobacter sp. RP-1-16 sp. nov., isolated from Arctic soil.</title>
        <authorList>
            <person name="Dahal R.H."/>
            <person name="Kim D.-U."/>
        </authorList>
    </citation>
    <scope>NUCLEOTIDE SEQUENCE [LARGE SCALE GENOMIC DNA]</scope>
    <source>
        <strain evidence="3 4">RP-1-16</strain>
    </source>
</reference>
<evidence type="ECO:0000259" key="2">
    <source>
        <dbReference type="Pfam" id="PF16344"/>
    </source>
</evidence>
<dbReference type="InterPro" id="IPR032508">
    <property type="entry name" value="FecR_C"/>
</dbReference>
<dbReference type="Proteomes" id="UP000309594">
    <property type="component" value="Unassembled WGS sequence"/>
</dbReference>
<gene>
    <name evidence="3" type="ORF">FBD94_08210</name>
</gene>
<dbReference type="Pfam" id="PF04773">
    <property type="entry name" value="FecR"/>
    <property type="match status" value="1"/>
</dbReference>
<sequence length="407" mass="44999">MDDKDPKDLLLKYTSGTCSEEEKRLVDDWYASYNTDVADISFEEVEAARLEVLSLLPQPKKSVKKILMPWLKPLTGVAAACTLIYGIHYFLKEEIVPKTDTKTAALVNDIKPGSNKATLTLPNGKTIDLADAKEGEIASEQNVKIIKKADGQLLYLFNPDPVSATGKMDSLPSKITGKISYAKDHPGLNVIMTPSGGQYNIVLPDGTQVWVNAGSTLKFPSTFEDMPERRVYLSGEAYFEVRQIQSVLNMKRRARKVPFIVQTNTQEITVLGTRFNINSYDEDGLIKTTLAQGLVKVSTPSENVTIKPGQAAYSSGTVIRVEKTDVAADLAWKNGEFNFDSDNLSEVMKKIARWYDVKVVYTDPNLGSKPFSGIITKYANISEVLNLLQLTGAIKFKVHGKTVTVMK</sequence>
<dbReference type="RefSeq" id="WP_136879845.1">
    <property type="nucleotide sequence ID" value="NZ_SWDX01000003.1"/>
</dbReference>
<feature type="domain" description="FecR protein" evidence="1">
    <location>
        <begin position="190"/>
        <end position="296"/>
    </location>
</feature>
<dbReference type="PANTHER" id="PTHR30273:SF2">
    <property type="entry name" value="PROTEIN FECR"/>
    <property type="match status" value="1"/>
</dbReference>
<dbReference type="EMBL" id="SWDX01000003">
    <property type="protein sequence ID" value="TKC62195.1"/>
    <property type="molecule type" value="Genomic_DNA"/>
</dbReference>
<proteinExistence type="predicted"/>
<comment type="caution">
    <text evidence="3">The sequence shown here is derived from an EMBL/GenBank/DDBJ whole genome shotgun (WGS) entry which is preliminary data.</text>
</comment>
<dbReference type="Gene3D" id="3.55.50.30">
    <property type="match status" value="1"/>
</dbReference>
<evidence type="ECO:0000313" key="3">
    <source>
        <dbReference type="EMBL" id="TKC62195.1"/>
    </source>
</evidence>
<dbReference type="PANTHER" id="PTHR30273">
    <property type="entry name" value="PERIPLASMIC SIGNAL SENSOR AND SIGMA FACTOR ACTIVATOR FECR-RELATED"/>
    <property type="match status" value="1"/>
</dbReference>
<dbReference type="Gene3D" id="2.60.120.1440">
    <property type="match status" value="1"/>
</dbReference>
<organism evidence="3 4">
    <name type="scientific">Pedobacter hiemivivus</name>
    <dbReference type="NCBI Taxonomy" id="2530454"/>
    <lineage>
        <taxon>Bacteria</taxon>
        <taxon>Pseudomonadati</taxon>
        <taxon>Bacteroidota</taxon>
        <taxon>Sphingobacteriia</taxon>
        <taxon>Sphingobacteriales</taxon>
        <taxon>Sphingobacteriaceae</taxon>
        <taxon>Pedobacter</taxon>
    </lineage>
</organism>
<evidence type="ECO:0000259" key="1">
    <source>
        <dbReference type="Pfam" id="PF04773"/>
    </source>
</evidence>
<dbReference type="Pfam" id="PF16344">
    <property type="entry name" value="FecR_C"/>
    <property type="match status" value="1"/>
</dbReference>
<feature type="domain" description="Protein FecR C-terminal" evidence="2">
    <location>
        <begin position="336"/>
        <end position="405"/>
    </location>
</feature>
<accession>A0A4U1GDQ3</accession>
<dbReference type="GO" id="GO:0016989">
    <property type="term" value="F:sigma factor antagonist activity"/>
    <property type="evidence" value="ECO:0007669"/>
    <property type="project" value="TreeGrafter"/>
</dbReference>
<evidence type="ECO:0000313" key="4">
    <source>
        <dbReference type="Proteomes" id="UP000309594"/>
    </source>
</evidence>
<dbReference type="InterPro" id="IPR012373">
    <property type="entry name" value="Ferrdict_sens_TM"/>
</dbReference>
<dbReference type="InterPro" id="IPR006860">
    <property type="entry name" value="FecR"/>
</dbReference>
<name>A0A4U1GDQ3_9SPHI</name>
<dbReference type="AlphaFoldDB" id="A0A4U1GDQ3"/>
<protein>
    <submittedName>
        <fullName evidence="3">DUF4974 domain-containing protein</fullName>
    </submittedName>
</protein>